<dbReference type="InterPro" id="IPR050079">
    <property type="entry name" value="DEAD_box_RNA_helicase"/>
</dbReference>
<feature type="domain" description="Helicase C-terminal" evidence="9">
    <location>
        <begin position="256"/>
        <end position="400"/>
    </location>
</feature>
<evidence type="ECO:0000259" key="10">
    <source>
        <dbReference type="PROSITE" id="PS51195"/>
    </source>
</evidence>
<dbReference type="GO" id="GO:0003676">
    <property type="term" value="F:nucleic acid binding"/>
    <property type="evidence" value="ECO:0007669"/>
    <property type="project" value="InterPro"/>
</dbReference>
<dbReference type="Pfam" id="PF00270">
    <property type="entry name" value="DEAD"/>
    <property type="match status" value="1"/>
</dbReference>
<protein>
    <recommendedName>
        <fullName evidence="13">DEAD/DEAH box helicase</fullName>
    </recommendedName>
</protein>
<dbReference type="GO" id="GO:0005524">
    <property type="term" value="F:ATP binding"/>
    <property type="evidence" value="ECO:0007669"/>
    <property type="project" value="UniProtKB-KW"/>
</dbReference>
<dbReference type="PANTHER" id="PTHR47959">
    <property type="entry name" value="ATP-DEPENDENT RNA HELICASE RHLE-RELATED"/>
    <property type="match status" value="1"/>
</dbReference>
<dbReference type="SMART" id="SM00487">
    <property type="entry name" value="DEXDc"/>
    <property type="match status" value="1"/>
</dbReference>
<dbReference type="GO" id="GO:0016787">
    <property type="term" value="F:hydrolase activity"/>
    <property type="evidence" value="ECO:0007669"/>
    <property type="project" value="UniProtKB-KW"/>
</dbReference>
<dbReference type="PANTHER" id="PTHR47959:SF13">
    <property type="entry name" value="ATP-DEPENDENT RNA HELICASE RHLE"/>
    <property type="match status" value="1"/>
</dbReference>
<dbReference type="Proteomes" id="UP000177081">
    <property type="component" value="Unassembled WGS sequence"/>
</dbReference>
<comment type="caution">
    <text evidence="11">The sequence shown here is derived from an EMBL/GenBank/DDBJ whole genome shotgun (WGS) entry which is preliminary data.</text>
</comment>
<dbReference type="AlphaFoldDB" id="A0A1G2RSV6"/>
<dbReference type="InterPro" id="IPR011545">
    <property type="entry name" value="DEAD/DEAH_box_helicase_dom"/>
</dbReference>
<accession>A0A1G2RSV6</accession>
<evidence type="ECO:0000256" key="7">
    <source>
        <dbReference type="RuleBase" id="RU000492"/>
    </source>
</evidence>
<gene>
    <name evidence="11" type="ORF">A3A32_02465</name>
</gene>
<dbReference type="SUPFAM" id="SSF52540">
    <property type="entry name" value="P-loop containing nucleoside triphosphate hydrolases"/>
    <property type="match status" value="1"/>
</dbReference>
<name>A0A1G2RSV6_9BACT</name>
<dbReference type="InterPro" id="IPR001650">
    <property type="entry name" value="Helicase_C-like"/>
</dbReference>
<dbReference type="Pfam" id="PF00271">
    <property type="entry name" value="Helicase_C"/>
    <property type="match status" value="1"/>
</dbReference>
<dbReference type="EMBL" id="MHUI01000012">
    <property type="protein sequence ID" value="OHA75459.1"/>
    <property type="molecule type" value="Genomic_DNA"/>
</dbReference>
<dbReference type="PROSITE" id="PS51195">
    <property type="entry name" value="Q_MOTIF"/>
    <property type="match status" value="1"/>
</dbReference>
<feature type="short sequence motif" description="Q motif" evidence="6">
    <location>
        <begin position="30"/>
        <end position="58"/>
    </location>
</feature>
<evidence type="ECO:0000256" key="4">
    <source>
        <dbReference type="ARBA" id="ARBA00022840"/>
    </source>
</evidence>
<dbReference type="InterPro" id="IPR044742">
    <property type="entry name" value="DEAD/DEAH_RhlB"/>
</dbReference>
<reference evidence="11 12" key="1">
    <citation type="journal article" date="2016" name="Nat. Commun.">
        <title>Thousands of microbial genomes shed light on interconnected biogeochemical processes in an aquifer system.</title>
        <authorList>
            <person name="Anantharaman K."/>
            <person name="Brown C.T."/>
            <person name="Hug L.A."/>
            <person name="Sharon I."/>
            <person name="Castelle C.J."/>
            <person name="Probst A.J."/>
            <person name="Thomas B.C."/>
            <person name="Singh A."/>
            <person name="Wilkins M.J."/>
            <person name="Karaoz U."/>
            <person name="Brodie E.L."/>
            <person name="Williams K.H."/>
            <person name="Hubbard S.S."/>
            <person name="Banfield J.F."/>
        </authorList>
    </citation>
    <scope>NUCLEOTIDE SEQUENCE [LARGE SCALE GENOMIC DNA]</scope>
</reference>
<evidence type="ECO:0000313" key="12">
    <source>
        <dbReference type="Proteomes" id="UP000177081"/>
    </source>
</evidence>
<dbReference type="InterPro" id="IPR027417">
    <property type="entry name" value="P-loop_NTPase"/>
</dbReference>
<feature type="domain" description="Helicase ATP-binding" evidence="8">
    <location>
        <begin position="61"/>
        <end position="229"/>
    </location>
</feature>
<evidence type="ECO:0000259" key="8">
    <source>
        <dbReference type="PROSITE" id="PS51192"/>
    </source>
</evidence>
<dbReference type="InterPro" id="IPR014001">
    <property type="entry name" value="Helicase_ATP-bd"/>
</dbReference>
<sequence length="434" mass="48011">RSLKKSPKGDFFAIGYNTNKMQKQIQENTNGFYGLDIAPALLDILARLRFKTPTPIQTQAIPVAIQGKDVVGIAQTGTGKTLAFGVPMIQRLAQVKGQGLVVLPTRELALQVDEMLRKVGHSLGLRTAVLIGGTAIWPQVQALSKKPHIIIATPGRLIDHLQNKNLKLDNIFIVVLDEADRMLDMGFLPQIQRIIKALPKHRQTMLFSATIPSEIMRIASDYMKLPVRVEIAPTGTTVEKVTQELFIVQRDKKMHLLQKLLETYNGPTLVFTKTKHGARKVAHQIRMMGVSSSEIHSNRSLSQRREALEGFKSGKYRVLVATDIASRGIDVVGIELVLNYDLPSQALDYVHRIGRTARAGAGGHAISFAVPTEQKEVRSIEYLIRKTLPVGKVSGIPDVAFAEFSSRSHVSRPGRASGSGGSWRYHRRGSFGRR</sequence>
<dbReference type="Gene3D" id="3.40.50.300">
    <property type="entry name" value="P-loop containing nucleotide triphosphate hydrolases"/>
    <property type="match status" value="2"/>
</dbReference>
<keyword evidence="4 7" id="KW-0067">ATP-binding</keyword>
<evidence type="ECO:0000256" key="1">
    <source>
        <dbReference type="ARBA" id="ARBA00022741"/>
    </source>
</evidence>
<dbReference type="GO" id="GO:0003724">
    <property type="term" value="F:RNA helicase activity"/>
    <property type="evidence" value="ECO:0007669"/>
    <property type="project" value="InterPro"/>
</dbReference>
<keyword evidence="2 7" id="KW-0378">Hydrolase</keyword>
<dbReference type="CDD" id="cd00268">
    <property type="entry name" value="DEADc"/>
    <property type="match status" value="1"/>
</dbReference>
<keyword evidence="3 7" id="KW-0347">Helicase</keyword>
<dbReference type="SMART" id="SM00490">
    <property type="entry name" value="HELICc"/>
    <property type="match status" value="1"/>
</dbReference>
<dbReference type="InterPro" id="IPR014014">
    <property type="entry name" value="RNA_helicase_DEAD_Q_motif"/>
</dbReference>
<evidence type="ECO:0000259" key="9">
    <source>
        <dbReference type="PROSITE" id="PS51194"/>
    </source>
</evidence>
<evidence type="ECO:0000256" key="2">
    <source>
        <dbReference type="ARBA" id="ARBA00022801"/>
    </source>
</evidence>
<proteinExistence type="inferred from homology"/>
<evidence type="ECO:0000256" key="3">
    <source>
        <dbReference type="ARBA" id="ARBA00022806"/>
    </source>
</evidence>
<evidence type="ECO:0000313" key="11">
    <source>
        <dbReference type="EMBL" id="OHA75459.1"/>
    </source>
</evidence>
<organism evidence="11 12">
    <name type="scientific">Candidatus Wildermuthbacteria bacterium RIFCSPLOWO2_01_FULL_48_35</name>
    <dbReference type="NCBI Taxonomy" id="1802463"/>
    <lineage>
        <taxon>Bacteria</taxon>
        <taxon>Candidatus Wildermuthiibacteriota</taxon>
    </lineage>
</organism>
<feature type="domain" description="DEAD-box RNA helicase Q" evidence="10">
    <location>
        <begin position="30"/>
        <end position="58"/>
    </location>
</feature>
<keyword evidence="1 7" id="KW-0547">Nucleotide-binding</keyword>
<dbReference type="PROSITE" id="PS51192">
    <property type="entry name" value="HELICASE_ATP_BIND_1"/>
    <property type="match status" value="1"/>
</dbReference>
<dbReference type="GO" id="GO:0005829">
    <property type="term" value="C:cytosol"/>
    <property type="evidence" value="ECO:0007669"/>
    <property type="project" value="TreeGrafter"/>
</dbReference>
<dbReference type="PROSITE" id="PS51194">
    <property type="entry name" value="HELICASE_CTER"/>
    <property type="match status" value="1"/>
</dbReference>
<dbReference type="CDD" id="cd18787">
    <property type="entry name" value="SF2_C_DEAD"/>
    <property type="match status" value="1"/>
</dbReference>
<evidence type="ECO:0000256" key="5">
    <source>
        <dbReference type="ARBA" id="ARBA00038437"/>
    </source>
</evidence>
<evidence type="ECO:0008006" key="13">
    <source>
        <dbReference type="Google" id="ProtNLM"/>
    </source>
</evidence>
<feature type="non-terminal residue" evidence="11">
    <location>
        <position position="1"/>
    </location>
</feature>
<evidence type="ECO:0000256" key="6">
    <source>
        <dbReference type="PROSITE-ProRule" id="PRU00552"/>
    </source>
</evidence>
<dbReference type="PROSITE" id="PS00039">
    <property type="entry name" value="DEAD_ATP_HELICASE"/>
    <property type="match status" value="1"/>
</dbReference>
<dbReference type="InterPro" id="IPR000629">
    <property type="entry name" value="RNA-helicase_DEAD-box_CS"/>
</dbReference>
<comment type="similarity">
    <text evidence="5 7">Belongs to the DEAD box helicase family.</text>
</comment>